<dbReference type="SUPFAM" id="SSF56059">
    <property type="entry name" value="Glutathione synthetase ATP-binding domain-like"/>
    <property type="match status" value="1"/>
</dbReference>
<evidence type="ECO:0000313" key="2">
    <source>
        <dbReference type="EMBL" id="GAA2506043.1"/>
    </source>
</evidence>
<dbReference type="InterPro" id="IPR004218">
    <property type="entry name" value="GSHS_ATP-bd"/>
</dbReference>
<dbReference type="RefSeq" id="WP_344363770.1">
    <property type="nucleotide sequence ID" value="NZ_BAAASR010000023.1"/>
</dbReference>
<feature type="domain" description="Prokaryotic glutathione synthetase ATP-binding" evidence="1">
    <location>
        <begin position="13"/>
        <end position="112"/>
    </location>
</feature>
<name>A0ABN3MPN5_9ACTN</name>
<organism evidence="2 3">
    <name type="scientific">Streptomyces gobitricini</name>
    <dbReference type="NCBI Taxonomy" id="68211"/>
    <lineage>
        <taxon>Bacteria</taxon>
        <taxon>Bacillati</taxon>
        <taxon>Actinomycetota</taxon>
        <taxon>Actinomycetes</taxon>
        <taxon>Kitasatosporales</taxon>
        <taxon>Streptomycetaceae</taxon>
        <taxon>Streptomyces</taxon>
    </lineage>
</organism>
<comment type="caution">
    <text evidence="2">The sequence shown here is derived from an EMBL/GenBank/DDBJ whole genome shotgun (WGS) entry which is preliminary data.</text>
</comment>
<proteinExistence type="predicted"/>
<evidence type="ECO:0000313" key="3">
    <source>
        <dbReference type="Proteomes" id="UP001499942"/>
    </source>
</evidence>
<gene>
    <name evidence="2" type="ORF">GCM10010393_43600</name>
</gene>
<dbReference type="Proteomes" id="UP001499942">
    <property type="component" value="Unassembled WGS sequence"/>
</dbReference>
<dbReference type="Gene3D" id="3.30.470.20">
    <property type="entry name" value="ATP-grasp fold, B domain"/>
    <property type="match status" value="1"/>
</dbReference>
<keyword evidence="3" id="KW-1185">Reference proteome</keyword>
<dbReference type="Pfam" id="PF02955">
    <property type="entry name" value="GSH-S_ATP"/>
    <property type="match status" value="1"/>
</dbReference>
<protein>
    <recommendedName>
        <fullName evidence="1">Prokaryotic glutathione synthetase ATP-binding domain-containing protein</fullName>
    </recommendedName>
</protein>
<reference evidence="2 3" key="1">
    <citation type="journal article" date="2019" name="Int. J. Syst. Evol. Microbiol.">
        <title>The Global Catalogue of Microorganisms (GCM) 10K type strain sequencing project: providing services to taxonomists for standard genome sequencing and annotation.</title>
        <authorList>
            <consortium name="The Broad Institute Genomics Platform"/>
            <consortium name="The Broad Institute Genome Sequencing Center for Infectious Disease"/>
            <person name="Wu L."/>
            <person name="Ma J."/>
        </authorList>
    </citation>
    <scope>NUCLEOTIDE SEQUENCE [LARGE SCALE GENOMIC DNA]</scope>
    <source>
        <strain evidence="2 3">JCM 5062</strain>
    </source>
</reference>
<sequence>MTELLTKGGLAGYRNRYCALRQYVPHTQEKRVILATGRPVAVQAHQLAPDEHRGNTAHRARCTGTTLTPDEHALCLLIGNRLLEHGIRFTGLDLAHPYVFECNVVNPGGLDERLTLGLPDHTADTIEALLAHLARHP</sequence>
<accession>A0ABN3MPN5</accession>
<dbReference type="EMBL" id="BAAASR010000023">
    <property type="protein sequence ID" value="GAA2506043.1"/>
    <property type="molecule type" value="Genomic_DNA"/>
</dbReference>
<evidence type="ECO:0000259" key="1">
    <source>
        <dbReference type="Pfam" id="PF02955"/>
    </source>
</evidence>